<dbReference type="Pfam" id="PF01548">
    <property type="entry name" value="DEDD_Tnp_IS110"/>
    <property type="match status" value="1"/>
</dbReference>
<dbReference type="PANTHER" id="PTHR33055:SF3">
    <property type="entry name" value="PUTATIVE TRANSPOSASE FOR IS117-RELATED"/>
    <property type="match status" value="1"/>
</dbReference>
<accession>A0ABR6HTC6</accession>
<dbReference type="InterPro" id="IPR047650">
    <property type="entry name" value="Transpos_IS110"/>
</dbReference>
<dbReference type="NCBIfam" id="NF033542">
    <property type="entry name" value="transpos_IS110"/>
    <property type="match status" value="1"/>
</dbReference>
<dbReference type="Pfam" id="PF02371">
    <property type="entry name" value="Transposase_20"/>
    <property type="match status" value="1"/>
</dbReference>
<dbReference type="InterPro" id="IPR003346">
    <property type="entry name" value="Transposase_20"/>
</dbReference>
<keyword evidence="4" id="KW-1185">Reference proteome</keyword>
<evidence type="ECO:0000259" key="2">
    <source>
        <dbReference type="Pfam" id="PF02371"/>
    </source>
</evidence>
<comment type="caution">
    <text evidence="3">The sequence shown here is derived from an EMBL/GenBank/DDBJ whole genome shotgun (WGS) entry which is preliminary data.</text>
</comment>
<dbReference type="EMBL" id="JACIBX010000021">
    <property type="protein sequence ID" value="MBB3713821.1"/>
    <property type="molecule type" value="Genomic_DNA"/>
</dbReference>
<feature type="domain" description="Transposase IS116/IS110/IS902 C-terminal" evidence="2">
    <location>
        <begin position="212"/>
        <end position="289"/>
    </location>
</feature>
<gene>
    <name evidence="3" type="ORF">FHS00_003428</name>
</gene>
<reference evidence="3 4" key="1">
    <citation type="submission" date="2020-08" db="EMBL/GenBank/DDBJ databases">
        <title>Genomic Encyclopedia of Type Strains, Phase III (KMG-III): the genomes of soil and plant-associated and newly described type strains.</title>
        <authorList>
            <person name="Whitman W."/>
        </authorList>
    </citation>
    <scope>NUCLEOTIDE SEQUENCE [LARGE SCALE GENOMIC DNA]</scope>
    <source>
        <strain evidence="3 4">CECT 8572</strain>
    </source>
</reference>
<evidence type="ECO:0000313" key="4">
    <source>
        <dbReference type="Proteomes" id="UP000576152"/>
    </source>
</evidence>
<sequence>MKLFVGLDVSLAKVAICVVSEHGKIIREAEVACEPDPLIRWLRDLDGSIAAIGLEAGPLSQWLHRALNEAGLDPVLMETRQVKGALKAMPIKTDRRDAERIARLLHPGWFRPVHCKSVSAQEVRAVLSARKAIQQVMISLEMSLRGLLRNFGLKVGAISRGKFESRIRELADGNAMLVMATEPMLRARTALRQELVGLEKQVRQFAQDDPVCRRLMTMPGIGAVVALTFRSAVDDLARFVSSKRVGPWVGLTPSRSQSGERDVSGGITKAGDVTLRRALCQAATVMMNRGRSTWLRSWGAQLAKTPRT</sequence>
<feature type="domain" description="Transposase IS110-like N-terminal" evidence="1">
    <location>
        <begin position="5"/>
        <end position="150"/>
    </location>
</feature>
<proteinExistence type="predicted"/>
<dbReference type="InterPro" id="IPR002525">
    <property type="entry name" value="Transp_IS110-like_N"/>
</dbReference>
<dbReference type="PANTHER" id="PTHR33055">
    <property type="entry name" value="TRANSPOSASE FOR INSERTION SEQUENCE ELEMENT IS1111A"/>
    <property type="match status" value="1"/>
</dbReference>
<dbReference type="Proteomes" id="UP000576152">
    <property type="component" value="Unassembled WGS sequence"/>
</dbReference>
<evidence type="ECO:0000313" key="3">
    <source>
        <dbReference type="EMBL" id="MBB3713821.1"/>
    </source>
</evidence>
<name>A0ABR6HTC6_9RHOB</name>
<organism evidence="3 4">
    <name type="scientific">Limimaricola variabilis</name>
    <dbReference type="NCBI Taxonomy" id="1492771"/>
    <lineage>
        <taxon>Bacteria</taxon>
        <taxon>Pseudomonadati</taxon>
        <taxon>Pseudomonadota</taxon>
        <taxon>Alphaproteobacteria</taxon>
        <taxon>Rhodobacterales</taxon>
        <taxon>Paracoccaceae</taxon>
        <taxon>Limimaricola</taxon>
    </lineage>
</organism>
<evidence type="ECO:0000259" key="1">
    <source>
        <dbReference type="Pfam" id="PF01548"/>
    </source>
</evidence>
<protein>
    <submittedName>
        <fullName evidence="3">Transposase</fullName>
    </submittedName>
</protein>